<evidence type="ECO:0000313" key="2">
    <source>
        <dbReference type="Proteomes" id="UP001168478"/>
    </source>
</evidence>
<name>A0AAW7JS59_9BACT</name>
<accession>A0AAW7JS59</accession>
<protein>
    <submittedName>
        <fullName evidence="1">Uncharacterized protein</fullName>
    </submittedName>
</protein>
<comment type="caution">
    <text evidence="1">The sequence shown here is derived from an EMBL/GenBank/DDBJ whole genome shotgun (WGS) entry which is preliminary data.</text>
</comment>
<dbReference type="AlphaFoldDB" id="A0AAW7JS59"/>
<proteinExistence type="predicted"/>
<gene>
    <name evidence="1" type="ORF">QVN84_09895</name>
</gene>
<dbReference type="Proteomes" id="UP001168478">
    <property type="component" value="Unassembled WGS sequence"/>
</dbReference>
<sequence length="151" mass="17555">MPVDEYFRTFGNKNAPKRAIAILCTKLLKNADRLRSNLIGGRPLSKDGEPLCVGDLVRVPHPFLYKARIGQDSVHFISEALERNELRLNMNDKAIEQYIETFDVNVAKLRMVLELLCRQCIREKKRDFSRIFDRKKEIVPGFDCYVLVTRI</sequence>
<dbReference type="EMBL" id="JAUEIF010000009">
    <property type="protein sequence ID" value="MDN0025825.1"/>
    <property type="molecule type" value="Genomic_DNA"/>
</dbReference>
<reference evidence="1" key="2">
    <citation type="submission" date="2023-08" db="EMBL/GenBank/DDBJ databases">
        <title>Identification and characterization of horizontal gene transfer across gut microbiota members of farm animals based on homology search.</title>
        <authorList>
            <person name="Schwarzerova J."/>
            <person name="Nykrynova M."/>
            <person name="Jureckova K."/>
            <person name="Cejkova D."/>
            <person name="Rychlik I."/>
        </authorList>
    </citation>
    <scope>NUCLEOTIDE SEQUENCE</scope>
    <source>
        <strain evidence="1">ET15</strain>
    </source>
</reference>
<reference evidence="1" key="1">
    <citation type="submission" date="2023-06" db="EMBL/GenBank/DDBJ databases">
        <authorList>
            <person name="Zeman M."/>
            <person name="Kubasova T."/>
            <person name="Jahodarova E."/>
            <person name="Nykrynova M."/>
            <person name="Rychlik I."/>
        </authorList>
    </citation>
    <scope>NUCLEOTIDE SEQUENCE</scope>
    <source>
        <strain evidence="1">ET15</strain>
    </source>
</reference>
<organism evidence="1 2">
    <name type="scientific">Leyella lascolaii</name>
    <dbReference type="NCBI Taxonomy" id="1776379"/>
    <lineage>
        <taxon>Bacteria</taxon>
        <taxon>Pseudomonadati</taxon>
        <taxon>Bacteroidota</taxon>
        <taxon>Bacteroidia</taxon>
        <taxon>Bacteroidales</taxon>
        <taxon>Prevotellaceae</taxon>
        <taxon>Leyella</taxon>
    </lineage>
</organism>
<evidence type="ECO:0000313" key="1">
    <source>
        <dbReference type="EMBL" id="MDN0025825.1"/>
    </source>
</evidence>